<evidence type="ECO:0000259" key="2">
    <source>
        <dbReference type="Pfam" id="PF14368"/>
    </source>
</evidence>
<dbReference type="InterPro" id="IPR036312">
    <property type="entry name" value="Bifun_inhib/LTP/seed_sf"/>
</dbReference>
<evidence type="ECO:0000313" key="4">
    <source>
        <dbReference type="Proteomes" id="UP000623129"/>
    </source>
</evidence>
<gene>
    <name evidence="3" type="ORF">FCM35_KLT05879</name>
</gene>
<comment type="caution">
    <text evidence="3">The sequence shown here is derived from an EMBL/GenBank/DDBJ whole genome shotgun (WGS) entry which is preliminary data.</text>
</comment>
<dbReference type="OrthoDB" id="643149at2759"/>
<dbReference type="EMBL" id="SWLB01000015">
    <property type="protein sequence ID" value="KAF3328801.1"/>
    <property type="molecule type" value="Genomic_DNA"/>
</dbReference>
<proteinExistence type="predicted"/>
<evidence type="ECO:0000313" key="3">
    <source>
        <dbReference type="EMBL" id="KAF3328801.1"/>
    </source>
</evidence>
<accession>A0A833QW99</accession>
<feature type="signal peptide" evidence="1">
    <location>
        <begin position="1"/>
        <end position="28"/>
    </location>
</feature>
<dbReference type="InterPro" id="IPR044741">
    <property type="entry name" value="NsLTP-like"/>
</dbReference>
<feature type="chain" id="PRO_5032456420" evidence="1">
    <location>
        <begin position="29"/>
        <end position="158"/>
    </location>
</feature>
<dbReference type="SUPFAM" id="SSF47699">
    <property type="entry name" value="Bifunctional inhibitor/lipid-transfer protein/seed storage 2S albumin"/>
    <property type="match status" value="1"/>
</dbReference>
<evidence type="ECO:0000256" key="1">
    <source>
        <dbReference type="SAM" id="SignalP"/>
    </source>
</evidence>
<name>A0A833QW99_9POAL</name>
<dbReference type="PANTHER" id="PTHR33122:SF60">
    <property type="entry name" value="LIPID-TRANSFER PROTEIN DIR1-RELATED"/>
    <property type="match status" value="1"/>
</dbReference>
<dbReference type="Pfam" id="PF14368">
    <property type="entry name" value="LTP_2"/>
    <property type="match status" value="1"/>
</dbReference>
<dbReference type="GO" id="GO:0005504">
    <property type="term" value="F:fatty acid binding"/>
    <property type="evidence" value="ECO:0007669"/>
    <property type="project" value="InterPro"/>
</dbReference>
<dbReference type="Proteomes" id="UP000623129">
    <property type="component" value="Unassembled WGS sequence"/>
</dbReference>
<protein>
    <submittedName>
        <fullName evidence="3">Lipid-transfer protein DIR1</fullName>
    </submittedName>
</protein>
<dbReference type="GO" id="GO:0009627">
    <property type="term" value="P:systemic acquired resistance"/>
    <property type="evidence" value="ECO:0007669"/>
    <property type="project" value="InterPro"/>
</dbReference>
<dbReference type="InterPro" id="IPR039265">
    <property type="entry name" value="DIR1-like"/>
</dbReference>
<dbReference type="AlphaFoldDB" id="A0A833QW99"/>
<dbReference type="Gene3D" id="1.10.110.10">
    <property type="entry name" value="Plant lipid-transfer and hydrophobic proteins"/>
    <property type="match status" value="1"/>
</dbReference>
<reference evidence="3" key="1">
    <citation type="submission" date="2020-01" db="EMBL/GenBank/DDBJ databases">
        <title>Genome sequence of Kobresia littledalei, the first chromosome-level genome in the family Cyperaceae.</title>
        <authorList>
            <person name="Qu G."/>
        </authorList>
    </citation>
    <scope>NUCLEOTIDE SEQUENCE</scope>
    <source>
        <strain evidence="3">C.B.Clarke</strain>
        <tissue evidence="3">Leaf</tissue>
    </source>
</reference>
<keyword evidence="1" id="KW-0732">Signal</keyword>
<organism evidence="3 4">
    <name type="scientific">Carex littledalei</name>
    <dbReference type="NCBI Taxonomy" id="544730"/>
    <lineage>
        <taxon>Eukaryota</taxon>
        <taxon>Viridiplantae</taxon>
        <taxon>Streptophyta</taxon>
        <taxon>Embryophyta</taxon>
        <taxon>Tracheophyta</taxon>
        <taxon>Spermatophyta</taxon>
        <taxon>Magnoliopsida</taxon>
        <taxon>Liliopsida</taxon>
        <taxon>Poales</taxon>
        <taxon>Cyperaceae</taxon>
        <taxon>Cyperoideae</taxon>
        <taxon>Cariceae</taxon>
        <taxon>Carex</taxon>
        <taxon>Carex subgen. Euthyceras</taxon>
    </lineage>
</organism>
<sequence length="158" mass="17988">MEFQPSFKLAFLSILLLCFAVNNSMVSAFSLCGMNNDGITTCLPSVRGSNPPHPTPKCCRAARRANFKCFCSYQHSVLIRLLGVNVDQIRKLPAKCDVLHVVCFAQIIRGRRAQAKRRRKNELLVLENKTPYNGKRDMRRCEVKSDSQFHTENDNQIN</sequence>
<keyword evidence="4" id="KW-1185">Reference proteome</keyword>
<feature type="domain" description="Bifunctional inhibitor/plant lipid transfer protein/seed storage helical" evidence="2">
    <location>
        <begin position="28"/>
        <end position="99"/>
    </location>
</feature>
<dbReference type="PANTHER" id="PTHR33122">
    <property type="entry name" value="LIPID BINDING PROTEIN-RELATED"/>
    <property type="match status" value="1"/>
</dbReference>
<dbReference type="CDD" id="cd04660">
    <property type="entry name" value="nsLTP_like"/>
    <property type="match status" value="1"/>
</dbReference>
<dbReference type="InterPro" id="IPR016140">
    <property type="entry name" value="Bifunc_inhib/LTP/seed_store"/>
</dbReference>